<dbReference type="OrthoDB" id="5560747at2759"/>
<evidence type="ECO:0000256" key="3">
    <source>
        <dbReference type="ARBA" id="ARBA00023054"/>
    </source>
</evidence>
<feature type="region of interest" description="Disordered" evidence="4">
    <location>
        <begin position="452"/>
        <end position="492"/>
    </location>
</feature>
<keyword evidence="6" id="KW-1185">Reference proteome</keyword>
<sequence>MTDARPSWARRWNARAEAKVAHLASRLIWLRRDVDRAKSAASAHIMLAATVDQPTGGEPAVDDAGGKSLRAVSSSTLDHGMRQQLVRERVDFLRKQLAARKFRVKQIREEVEEKRSFLQVRCNAIVEARHRLDEEMSWLDANYEMLSRNRESLFSVLHETFLLQATAAQELSKIFPVDTVDRNTYTIRSTILPNSNYNIRHDAEQIAAALGWICDLLRVISSLLDIPTRFQIRICGSRSNITDPFSGHVYPLYERGTTPAAFEYGVYLLNKCITELLAARGVPAMHLQMTLANVKTLLDSVCHAHVDLNNPSPYVTPKNVSSSSASVILSPPTLPLATRSMGTTTATTRSLALSTSIPTTAAATDHLYDFPSLGGRAAATGYDFPAASDGYRSHRSLSLASSVGVDDDAASSHLGFLAPVVDARSPGRWSAAARRTNPLSGEWRIVNGQLKRIGGGAGSGGDDASMRSTSVSVSGGRSPPPRPPSTWSYLGS</sequence>
<reference evidence="6" key="2">
    <citation type="submission" date="2009-11" db="EMBL/GenBank/DDBJ databases">
        <title>The Genome Sequence of Allomyces macrogynus strain ATCC 38327.</title>
        <authorList>
            <consortium name="The Broad Institute Genome Sequencing Platform"/>
            <person name="Russ C."/>
            <person name="Cuomo C."/>
            <person name="Shea T."/>
            <person name="Young S.K."/>
            <person name="Zeng Q."/>
            <person name="Koehrsen M."/>
            <person name="Haas B."/>
            <person name="Borodovsky M."/>
            <person name="Guigo R."/>
            <person name="Alvarado L."/>
            <person name="Berlin A."/>
            <person name="Borenstein D."/>
            <person name="Chen Z."/>
            <person name="Engels R."/>
            <person name="Freedman E."/>
            <person name="Gellesch M."/>
            <person name="Goldberg J."/>
            <person name="Griggs A."/>
            <person name="Gujja S."/>
            <person name="Heiman D."/>
            <person name="Hepburn T."/>
            <person name="Howarth C."/>
            <person name="Jen D."/>
            <person name="Larson L."/>
            <person name="Lewis B."/>
            <person name="Mehta T."/>
            <person name="Park D."/>
            <person name="Pearson M."/>
            <person name="Roberts A."/>
            <person name="Saif S."/>
            <person name="Shenoy N."/>
            <person name="Sisk P."/>
            <person name="Stolte C."/>
            <person name="Sykes S."/>
            <person name="Walk T."/>
            <person name="White J."/>
            <person name="Yandava C."/>
            <person name="Burger G."/>
            <person name="Gray M.W."/>
            <person name="Holland P.W.H."/>
            <person name="King N."/>
            <person name="Lang F.B.F."/>
            <person name="Roger A.J."/>
            <person name="Ruiz-Trillo I."/>
            <person name="Lander E."/>
            <person name="Nusbaum C."/>
        </authorList>
    </citation>
    <scope>NUCLEOTIDE SEQUENCE [LARGE SCALE GENOMIC DNA]</scope>
    <source>
        <strain evidence="6">ATCC 38327</strain>
    </source>
</reference>
<dbReference type="InterPro" id="IPR018791">
    <property type="entry name" value="UV_resistance/autophagy_Atg14"/>
</dbReference>
<dbReference type="PANTHER" id="PTHR15157:SF5">
    <property type="entry name" value="UV RADIATION RESISTANCE-ASSOCIATED GENE PROTEIN"/>
    <property type="match status" value="1"/>
</dbReference>
<gene>
    <name evidence="5" type="ORF">AMAG_01251</name>
</gene>
<dbReference type="AlphaFoldDB" id="A0A0L0RZ45"/>
<organism evidence="5 6">
    <name type="scientific">Allomyces macrogynus (strain ATCC 38327)</name>
    <name type="common">Allomyces javanicus var. macrogynus</name>
    <dbReference type="NCBI Taxonomy" id="578462"/>
    <lineage>
        <taxon>Eukaryota</taxon>
        <taxon>Fungi</taxon>
        <taxon>Fungi incertae sedis</taxon>
        <taxon>Blastocladiomycota</taxon>
        <taxon>Blastocladiomycetes</taxon>
        <taxon>Blastocladiales</taxon>
        <taxon>Blastocladiaceae</taxon>
        <taxon>Allomyces</taxon>
    </lineage>
</organism>
<accession>A0A0L0RZ45</accession>
<dbReference type="VEuPathDB" id="FungiDB:AMAG_01251"/>
<protein>
    <recommendedName>
        <fullName evidence="2">Autophagy-related protein 14</fullName>
    </recommendedName>
</protein>
<name>A0A0L0RZ45_ALLM3</name>
<evidence type="ECO:0000256" key="1">
    <source>
        <dbReference type="ARBA" id="ARBA00009574"/>
    </source>
</evidence>
<comment type="similarity">
    <text evidence="1">Belongs to the ATG14 family.</text>
</comment>
<evidence type="ECO:0000256" key="2">
    <source>
        <dbReference type="ARBA" id="ARBA00013807"/>
    </source>
</evidence>
<evidence type="ECO:0000313" key="6">
    <source>
        <dbReference type="Proteomes" id="UP000054350"/>
    </source>
</evidence>
<dbReference type="GO" id="GO:0032991">
    <property type="term" value="C:protein-containing complex"/>
    <property type="evidence" value="ECO:0007669"/>
    <property type="project" value="UniProtKB-ARBA"/>
</dbReference>
<dbReference type="GO" id="GO:0000323">
    <property type="term" value="C:lytic vacuole"/>
    <property type="evidence" value="ECO:0007669"/>
    <property type="project" value="TreeGrafter"/>
</dbReference>
<proteinExistence type="inferred from homology"/>
<evidence type="ECO:0000313" key="5">
    <source>
        <dbReference type="EMBL" id="KNE55351.1"/>
    </source>
</evidence>
<evidence type="ECO:0000256" key="4">
    <source>
        <dbReference type="SAM" id="MobiDB-lite"/>
    </source>
</evidence>
<dbReference type="eggNOG" id="KOG2896">
    <property type="taxonomic scope" value="Eukaryota"/>
</dbReference>
<dbReference type="GO" id="GO:0035493">
    <property type="term" value="P:SNARE complex assembly"/>
    <property type="evidence" value="ECO:0007669"/>
    <property type="project" value="TreeGrafter"/>
</dbReference>
<feature type="compositionally biased region" description="Low complexity" evidence="4">
    <location>
        <begin position="468"/>
        <end position="477"/>
    </location>
</feature>
<dbReference type="Proteomes" id="UP000054350">
    <property type="component" value="Unassembled WGS sequence"/>
</dbReference>
<reference evidence="5 6" key="1">
    <citation type="submission" date="2009-11" db="EMBL/GenBank/DDBJ databases">
        <title>Annotation of Allomyces macrogynus ATCC 38327.</title>
        <authorList>
            <consortium name="The Broad Institute Genome Sequencing Platform"/>
            <person name="Russ C."/>
            <person name="Cuomo C."/>
            <person name="Burger G."/>
            <person name="Gray M.W."/>
            <person name="Holland P.W.H."/>
            <person name="King N."/>
            <person name="Lang F.B.F."/>
            <person name="Roger A.J."/>
            <person name="Ruiz-Trillo I."/>
            <person name="Young S.K."/>
            <person name="Zeng Q."/>
            <person name="Gargeya S."/>
            <person name="Fitzgerald M."/>
            <person name="Haas B."/>
            <person name="Abouelleil A."/>
            <person name="Alvarado L."/>
            <person name="Arachchi H.M."/>
            <person name="Berlin A."/>
            <person name="Chapman S.B."/>
            <person name="Gearin G."/>
            <person name="Goldberg J."/>
            <person name="Griggs A."/>
            <person name="Gujja S."/>
            <person name="Hansen M."/>
            <person name="Heiman D."/>
            <person name="Howarth C."/>
            <person name="Larimer J."/>
            <person name="Lui A."/>
            <person name="MacDonald P.J.P."/>
            <person name="McCowen C."/>
            <person name="Montmayeur A."/>
            <person name="Murphy C."/>
            <person name="Neiman D."/>
            <person name="Pearson M."/>
            <person name="Priest M."/>
            <person name="Roberts A."/>
            <person name="Saif S."/>
            <person name="Shea T."/>
            <person name="Sisk P."/>
            <person name="Stolte C."/>
            <person name="Sykes S."/>
            <person name="Wortman J."/>
            <person name="Nusbaum C."/>
            <person name="Birren B."/>
        </authorList>
    </citation>
    <scope>NUCLEOTIDE SEQUENCE [LARGE SCALE GENOMIC DNA]</scope>
    <source>
        <strain evidence="5 6">ATCC 38327</strain>
    </source>
</reference>
<dbReference type="STRING" id="578462.A0A0L0RZ45"/>
<dbReference type="GO" id="GO:0005768">
    <property type="term" value="C:endosome"/>
    <property type="evidence" value="ECO:0007669"/>
    <property type="project" value="TreeGrafter"/>
</dbReference>
<keyword evidence="3" id="KW-0175">Coiled coil</keyword>
<dbReference type="PANTHER" id="PTHR15157">
    <property type="entry name" value="UV RADIATION RESISTANCE-ASSOCIATED GENE PROTEIN"/>
    <property type="match status" value="1"/>
</dbReference>
<dbReference type="GO" id="GO:0000149">
    <property type="term" value="F:SNARE binding"/>
    <property type="evidence" value="ECO:0007669"/>
    <property type="project" value="TreeGrafter"/>
</dbReference>
<dbReference type="Pfam" id="PF10186">
    <property type="entry name" value="ATG14"/>
    <property type="match status" value="1"/>
</dbReference>
<dbReference type="EMBL" id="GG745329">
    <property type="protein sequence ID" value="KNE55351.1"/>
    <property type="molecule type" value="Genomic_DNA"/>
</dbReference>